<dbReference type="InterPro" id="IPR036388">
    <property type="entry name" value="WH-like_DNA-bd_sf"/>
</dbReference>
<evidence type="ECO:0000313" key="9">
    <source>
        <dbReference type="Proteomes" id="UP001327219"/>
    </source>
</evidence>
<comment type="catalytic activity">
    <reaction evidence="6">
        <text>a 6-O-methyl-2'-deoxyguanosine in DNA + L-cysteinyl-[protein] = S-methyl-L-cysteinyl-[protein] + a 2'-deoxyguanosine in DNA</text>
        <dbReference type="Rhea" id="RHEA:24000"/>
        <dbReference type="Rhea" id="RHEA-COMP:10131"/>
        <dbReference type="Rhea" id="RHEA-COMP:10132"/>
        <dbReference type="Rhea" id="RHEA-COMP:11367"/>
        <dbReference type="Rhea" id="RHEA-COMP:11368"/>
        <dbReference type="ChEBI" id="CHEBI:29950"/>
        <dbReference type="ChEBI" id="CHEBI:82612"/>
        <dbReference type="ChEBI" id="CHEBI:85445"/>
        <dbReference type="ChEBI" id="CHEBI:85448"/>
        <dbReference type="EC" id="2.1.1.63"/>
    </reaction>
</comment>
<dbReference type="PANTHER" id="PTHR10815">
    <property type="entry name" value="METHYLATED-DNA--PROTEIN-CYSTEINE METHYLTRANSFERASE"/>
    <property type="match status" value="1"/>
</dbReference>
<dbReference type="Pfam" id="PF01035">
    <property type="entry name" value="DNA_binding_1"/>
    <property type="match status" value="1"/>
</dbReference>
<dbReference type="CDD" id="cd06445">
    <property type="entry name" value="ATase"/>
    <property type="match status" value="1"/>
</dbReference>
<evidence type="ECO:0000256" key="1">
    <source>
        <dbReference type="ARBA" id="ARBA00001286"/>
    </source>
</evidence>
<keyword evidence="2 8" id="KW-0489">Methyltransferase</keyword>
<dbReference type="Gene3D" id="3.30.160.70">
    <property type="entry name" value="Methylated DNA-protein cysteine methyltransferase domain"/>
    <property type="match status" value="1"/>
</dbReference>
<keyword evidence="3" id="KW-0808">Transferase</keyword>
<organism evidence="8 9">
    <name type="scientific">Candidatus Bandiella euplotis</name>
    <dbReference type="NCBI Taxonomy" id="1664265"/>
    <lineage>
        <taxon>Bacteria</taxon>
        <taxon>Pseudomonadati</taxon>
        <taxon>Pseudomonadota</taxon>
        <taxon>Alphaproteobacteria</taxon>
        <taxon>Rickettsiales</taxon>
        <taxon>Candidatus Midichloriaceae</taxon>
        <taxon>Candidatus Bandiella</taxon>
    </lineage>
</organism>
<dbReference type="InterPro" id="IPR001497">
    <property type="entry name" value="MethylDNA_cys_MeTrfase_AS"/>
</dbReference>
<evidence type="ECO:0000256" key="4">
    <source>
        <dbReference type="ARBA" id="ARBA00022763"/>
    </source>
</evidence>
<dbReference type="Gene3D" id="1.10.10.10">
    <property type="entry name" value="Winged helix-like DNA-binding domain superfamily/Winged helix DNA-binding domain"/>
    <property type="match status" value="1"/>
</dbReference>
<dbReference type="Proteomes" id="UP001327219">
    <property type="component" value="Chromosome"/>
</dbReference>
<dbReference type="PROSITE" id="PS00374">
    <property type="entry name" value="MGMT"/>
    <property type="match status" value="1"/>
</dbReference>
<evidence type="ECO:0000256" key="3">
    <source>
        <dbReference type="ARBA" id="ARBA00022679"/>
    </source>
</evidence>
<evidence type="ECO:0000259" key="7">
    <source>
        <dbReference type="Pfam" id="PF01035"/>
    </source>
</evidence>
<proteinExistence type="predicted"/>
<keyword evidence="5" id="KW-0234">DNA repair</keyword>
<dbReference type="GO" id="GO:0032259">
    <property type="term" value="P:methylation"/>
    <property type="evidence" value="ECO:0007669"/>
    <property type="project" value="UniProtKB-KW"/>
</dbReference>
<keyword evidence="4" id="KW-0227">DNA damage</keyword>
<sequence>MTRNHSSVFYVDSLQTPIRDMFAVANKESLYLLDFVDRLGLKHRMEMICADVQVVSGGNPVTAYIRKEMKDYFQGHLRKFQAPLYMHGTEFQKMVWSELMKVPYGDTRSYLEQARAISKPTSFRAVANANAANNICIIIPCHRIINSNGELGGYGGGVVRKQWLLDHEKAASEPHTCILPVK</sequence>
<dbReference type="InterPro" id="IPR036631">
    <property type="entry name" value="MGMT_N_sf"/>
</dbReference>
<reference evidence="8 9" key="1">
    <citation type="submission" date="2022-11" db="EMBL/GenBank/DDBJ databases">
        <title>Host association and intracellularity evolved multiple times independently in the Rickettsiales.</title>
        <authorList>
            <person name="Castelli M."/>
            <person name="Nardi T."/>
            <person name="Gammuto L."/>
            <person name="Bellinzona G."/>
            <person name="Sabaneyeva E."/>
            <person name="Potekhin A."/>
            <person name="Serra V."/>
            <person name="Petroni G."/>
            <person name="Sassera D."/>
        </authorList>
    </citation>
    <scope>NUCLEOTIDE SEQUENCE [LARGE SCALE GENOMIC DNA]</scope>
    <source>
        <strain evidence="8 9">NDG2</strain>
    </source>
</reference>
<dbReference type="PANTHER" id="PTHR10815:SF5">
    <property type="entry name" value="METHYLATED-DNA--PROTEIN-CYSTEINE METHYLTRANSFERASE"/>
    <property type="match status" value="1"/>
</dbReference>
<comment type="catalytic activity">
    <reaction evidence="1">
        <text>a 4-O-methyl-thymidine in DNA + L-cysteinyl-[protein] = a thymidine in DNA + S-methyl-L-cysteinyl-[protein]</text>
        <dbReference type="Rhea" id="RHEA:53428"/>
        <dbReference type="Rhea" id="RHEA-COMP:10131"/>
        <dbReference type="Rhea" id="RHEA-COMP:10132"/>
        <dbReference type="Rhea" id="RHEA-COMP:13555"/>
        <dbReference type="Rhea" id="RHEA-COMP:13556"/>
        <dbReference type="ChEBI" id="CHEBI:29950"/>
        <dbReference type="ChEBI" id="CHEBI:82612"/>
        <dbReference type="ChEBI" id="CHEBI:137386"/>
        <dbReference type="ChEBI" id="CHEBI:137387"/>
        <dbReference type="EC" id="2.1.1.63"/>
    </reaction>
</comment>
<keyword evidence="9" id="KW-1185">Reference proteome</keyword>
<dbReference type="SUPFAM" id="SSF53155">
    <property type="entry name" value="Methylated DNA-protein cysteine methyltransferase domain"/>
    <property type="match status" value="1"/>
</dbReference>
<name>A0ABZ0UPP2_9RICK</name>
<dbReference type="InterPro" id="IPR036217">
    <property type="entry name" value="MethylDNA_cys_MeTrfase_DNAb"/>
</dbReference>
<dbReference type="SUPFAM" id="SSF46767">
    <property type="entry name" value="Methylated DNA-protein cysteine methyltransferase, C-terminal domain"/>
    <property type="match status" value="1"/>
</dbReference>
<dbReference type="InterPro" id="IPR014048">
    <property type="entry name" value="MethylDNA_cys_MeTrfase_DNA-bd"/>
</dbReference>
<protein>
    <submittedName>
        <fullName evidence="8">AdaB family methylated-DNA--protein-cysteine methyltransferase</fullName>
    </submittedName>
</protein>
<evidence type="ECO:0000313" key="8">
    <source>
        <dbReference type="EMBL" id="WPX95945.1"/>
    </source>
</evidence>
<dbReference type="EMBL" id="CP110820">
    <property type="protein sequence ID" value="WPX95945.1"/>
    <property type="molecule type" value="Genomic_DNA"/>
</dbReference>
<accession>A0ABZ0UPP2</accession>
<feature type="domain" description="Methylated-DNA-[protein]-cysteine S-methyltransferase DNA binding" evidence="7">
    <location>
        <begin position="90"/>
        <end position="169"/>
    </location>
</feature>
<evidence type="ECO:0000256" key="2">
    <source>
        <dbReference type="ARBA" id="ARBA00022603"/>
    </source>
</evidence>
<dbReference type="NCBIfam" id="TIGR00589">
    <property type="entry name" value="ogt"/>
    <property type="match status" value="1"/>
</dbReference>
<evidence type="ECO:0000256" key="6">
    <source>
        <dbReference type="ARBA" id="ARBA00049348"/>
    </source>
</evidence>
<gene>
    <name evidence="8" type="ORF">Bandiella_00046</name>
</gene>
<evidence type="ECO:0000256" key="5">
    <source>
        <dbReference type="ARBA" id="ARBA00023204"/>
    </source>
</evidence>
<dbReference type="GO" id="GO:0008168">
    <property type="term" value="F:methyltransferase activity"/>
    <property type="evidence" value="ECO:0007669"/>
    <property type="project" value="UniProtKB-KW"/>
</dbReference>